<accession>A0A381Y8A4</accession>
<feature type="region of interest" description="Disordered" evidence="1">
    <location>
        <begin position="1"/>
        <end position="39"/>
    </location>
</feature>
<reference evidence="2" key="1">
    <citation type="submission" date="2018-05" db="EMBL/GenBank/DDBJ databases">
        <authorList>
            <person name="Lanie J.A."/>
            <person name="Ng W.-L."/>
            <person name="Kazmierczak K.M."/>
            <person name="Andrzejewski T.M."/>
            <person name="Davidsen T.M."/>
            <person name="Wayne K.J."/>
            <person name="Tettelin H."/>
            <person name="Glass J.I."/>
            <person name="Rusch D."/>
            <person name="Podicherti R."/>
            <person name="Tsui H.-C.T."/>
            <person name="Winkler M.E."/>
        </authorList>
    </citation>
    <scope>NUCLEOTIDE SEQUENCE</scope>
</reference>
<organism evidence="2">
    <name type="scientific">marine metagenome</name>
    <dbReference type="NCBI Taxonomy" id="408172"/>
    <lineage>
        <taxon>unclassified sequences</taxon>
        <taxon>metagenomes</taxon>
        <taxon>ecological metagenomes</taxon>
    </lineage>
</organism>
<dbReference type="EMBL" id="UINC01017597">
    <property type="protein sequence ID" value="SVA73130.1"/>
    <property type="molecule type" value="Genomic_DNA"/>
</dbReference>
<proteinExistence type="predicted"/>
<sequence length="39" mass="4331">MDKKGYNNLNLPYRGGTSSMVKNHQGQPKPLGKINPIFS</sequence>
<evidence type="ECO:0000256" key="1">
    <source>
        <dbReference type="SAM" id="MobiDB-lite"/>
    </source>
</evidence>
<dbReference type="AlphaFoldDB" id="A0A381Y8A4"/>
<evidence type="ECO:0000313" key="2">
    <source>
        <dbReference type="EMBL" id="SVA73130.1"/>
    </source>
</evidence>
<feature type="compositionally biased region" description="Polar residues" evidence="1">
    <location>
        <begin position="16"/>
        <end position="26"/>
    </location>
</feature>
<name>A0A381Y8A4_9ZZZZ</name>
<gene>
    <name evidence="2" type="ORF">METZ01_LOCUS125984</name>
</gene>
<protein>
    <submittedName>
        <fullName evidence="2">Uncharacterized protein</fullName>
    </submittedName>
</protein>